<gene>
    <name evidence="3" type="ORF">SAMN05421788_102291</name>
</gene>
<dbReference type="PROSITE" id="PS51257">
    <property type="entry name" value="PROKAR_LIPOPROTEIN"/>
    <property type="match status" value="1"/>
</dbReference>
<feature type="signal peptide" evidence="1">
    <location>
        <begin position="1"/>
        <end position="23"/>
    </location>
</feature>
<dbReference type="Pfam" id="PF08522">
    <property type="entry name" value="BT_3987-like_N"/>
    <property type="match status" value="1"/>
</dbReference>
<dbReference type="InterPro" id="IPR013728">
    <property type="entry name" value="BT_3987-like_N"/>
</dbReference>
<dbReference type="PROSITE" id="PS50022">
    <property type="entry name" value="FA58C_3"/>
    <property type="match status" value="1"/>
</dbReference>
<dbReference type="SUPFAM" id="SSF49785">
    <property type="entry name" value="Galactose-binding domain-like"/>
    <property type="match status" value="1"/>
</dbReference>
<dbReference type="STRING" id="477680.SAMN05421788_102291"/>
<proteinExistence type="predicted"/>
<dbReference type="Pfam" id="PF00754">
    <property type="entry name" value="F5_F8_type_C"/>
    <property type="match status" value="1"/>
</dbReference>
<dbReference type="InterPro" id="IPR008979">
    <property type="entry name" value="Galactose-bd-like_sf"/>
</dbReference>
<evidence type="ECO:0000259" key="2">
    <source>
        <dbReference type="PROSITE" id="PS50022"/>
    </source>
</evidence>
<evidence type="ECO:0000313" key="4">
    <source>
        <dbReference type="Proteomes" id="UP000186917"/>
    </source>
</evidence>
<name>A0A173MI36_9BACT</name>
<organism evidence="3 4">
    <name type="scientific">Filimonas lacunae</name>
    <dbReference type="NCBI Taxonomy" id="477680"/>
    <lineage>
        <taxon>Bacteria</taxon>
        <taxon>Pseudomonadati</taxon>
        <taxon>Bacteroidota</taxon>
        <taxon>Chitinophagia</taxon>
        <taxon>Chitinophagales</taxon>
        <taxon>Chitinophagaceae</taxon>
        <taxon>Filimonas</taxon>
    </lineage>
</organism>
<dbReference type="InterPro" id="IPR000421">
    <property type="entry name" value="FA58C"/>
</dbReference>
<dbReference type="Proteomes" id="UP000186917">
    <property type="component" value="Unassembled WGS sequence"/>
</dbReference>
<dbReference type="AlphaFoldDB" id="A0A173MI36"/>
<protein>
    <recommendedName>
        <fullName evidence="2">F5/8 type C domain-containing protein</fullName>
    </recommendedName>
</protein>
<evidence type="ECO:0000256" key="1">
    <source>
        <dbReference type="SAM" id="SignalP"/>
    </source>
</evidence>
<reference evidence="4" key="1">
    <citation type="submission" date="2017-01" db="EMBL/GenBank/DDBJ databases">
        <authorList>
            <person name="Varghese N."/>
            <person name="Submissions S."/>
        </authorList>
    </citation>
    <scope>NUCLEOTIDE SEQUENCE [LARGE SCALE GENOMIC DNA]</scope>
    <source>
        <strain evidence="4">DSM 21054</strain>
    </source>
</reference>
<evidence type="ECO:0000313" key="3">
    <source>
        <dbReference type="EMBL" id="SIS95304.1"/>
    </source>
</evidence>
<dbReference type="KEGG" id="fln:FLA_3098"/>
<accession>A0A173MI36</accession>
<keyword evidence="4" id="KW-1185">Reference proteome</keyword>
<keyword evidence="1" id="KW-0732">Signal</keyword>
<dbReference type="Gene3D" id="2.60.40.1740">
    <property type="entry name" value="hypothetical protein (bacova_03559)"/>
    <property type="match status" value="1"/>
</dbReference>
<feature type="chain" id="PRO_5030022993" description="F5/8 type C domain-containing protein" evidence="1">
    <location>
        <begin position="24"/>
        <end position="314"/>
    </location>
</feature>
<dbReference type="RefSeq" id="WP_197705906.1">
    <property type="nucleotide sequence ID" value="NZ_AP017422.1"/>
</dbReference>
<dbReference type="Gene3D" id="2.60.120.260">
    <property type="entry name" value="Galactose-binding domain-like"/>
    <property type="match status" value="1"/>
</dbReference>
<dbReference type="EMBL" id="FTOR01000002">
    <property type="protein sequence ID" value="SIS95304.1"/>
    <property type="molecule type" value="Genomic_DNA"/>
</dbReference>
<feature type="domain" description="F5/8 type C" evidence="2">
    <location>
        <begin position="164"/>
        <end position="309"/>
    </location>
</feature>
<sequence>MRTIIVNIFSCCLLLLTACSKNDAPVALSAGSVSIQTTSGKDTVQMAIPIASDSTQVIGLQAVLADAVGSDHWVTFKADTTKLAAFRAVYGNADLLPTSCYYFYKSTARIAAGSTVSDSAQLNIILQTKLDGYATYVLPLVIQSVDGNPDGIATSQVVYYVLKTGKPSVIPKTSWTIAGVSSTVTTSTAYAATNVLDDNNTTTSWASDLTQAMPQWVAINFNKSVTFSSVVYYFPTTYKYPTLGGYPTSIQLETSLDGTNWVNKGVFAGNIVNNMQVISLGLTTARYLRFTGLSSVKYNNTYETIFISGIGVLP</sequence>